<dbReference type="EMBL" id="JOTN01000008">
    <property type="protein sequence ID" value="KEK19308.1"/>
    <property type="molecule type" value="Genomic_DNA"/>
</dbReference>
<dbReference type="GO" id="GO:0005829">
    <property type="term" value="C:cytosol"/>
    <property type="evidence" value="ECO:0007669"/>
    <property type="project" value="TreeGrafter"/>
</dbReference>
<dbReference type="SUPFAM" id="SSF89957">
    <property type="entry name" value="MTH1187/YkoF-like"/>
    <property type="match status" value="1"/>
</dbReference>
<comment type="similarity">
    <text evidence="1">Belongs to the UPF0045 family.</text>
</comment>
<evidence type="ECO:0000256" key="1">
    <source>
        <dbReference type="ARBA" id="ARBA00010272"/>
    </source>
</evidence>
<dbReference type="NCBIfam" id="TIGR00106">
    <property type="entry name" value="MTH1187 family thiamine-binding protein"/>
    <property type="match status" value="1"/>
</dbReference>
<comment type="caution">
    <text evidence="3">The sequence shown here is derived from an EMBL/GenBank/DDBJ whole genome shotgun (WGS) entry which is preliminary data.</text>
</comment>
<dbReference type="Proteomes" id="UP000027822">
    <property type="component" value="Unassembled WGS sequence"/>
</dbReference>
<dbReference type="STRING" id="574376.BAMA_23310"/>
<dbReference type="PANTHER" id="PTHR33777:SF1">
    <property type="entry name" value="UPF0045 PROTEIN ECM15"/>
    <property type="match status" value="1"/>
</dbReference>
<dbReference type="RefSeq" id="WP_034639118.1">
    <property type="nucleotide sequence ID" value="NZ_CBCSJC010000029.1"/>
</dbReference>
<dbReference type="InterPro" id="IPR051614">
    <property type="entry name" value="UPF0045_domain"/>
</dbReference>
<evidence type="ECO:0000313" key="3">
    <source>
        <dbReference type="EMBL" id="KEK19308.1"/>
    </source>
</evidence>
<dbReference type="AlphaFoldDB" id="A0A073KAH9"/>
<gene>
    <name evidence="3" type="ORF">BAMA_23310</name>
</gene>
<dbReference type="eggNOG" id="COG0011">
    <property type="taxonomic scope" value="Bacteria"/>
</dbReference>
<dbReference type="InterPro" id="IPR029756">
    <property type="entry name" value="MTH1187/YkoF-like"/>
</dbReference>
<evidence type="ECO:0000313" key="4">
    <source>
        <dbReference type="Proteomes" id="UP000027822"/>
    </source>
</evidence>
<keyword evidence="4" id="KW-1185">Reference proteome</keyword>
<proteinExistence type="inferred from homology"/>
<dbReference type="Gene3D" id="3.30.70.930">
    <property type="match status" value="1"/>
</dbReference>
<protein>
    <recommendedName>
        <fullName evidence="2">Thiamine-binding protein domain-containing protein</fullName>
    </recommendedName>
</protein>
<reference evidence="3 4" key="1">
    <citation type="submission" date="2014-06" db="EMBL/GenBank/DDBJ databases">
        <title>Draft genome sequence of Bacillus manliponensis JCM 15802 (MCCC 1A00708).</title>
        <authorList>
            <person name="Lai Q."/>
            <person name="Liu Y."/>
            <person name="Shao Z."/>
        </authorList>
    </citation>
    <scope>NUCLEOTIDE SEQUENCE [LARGE SCALE GENOMIC DNA]</scope>
    <source>
        <strain evidence="3 4">JCM 15802</strain>
    </source>
</reference>
<accession>A0A073KAH9</accession>
<name>A0A073KAH9_9BACI</name>
<organism evidence="3 4">
    <name type="scientific">Bacillus manliponensis</name>
    <dbReference type="NCBI Taxonomy" id="574376"/>
    <lineage>
        <taxon>Bacteria</taxon>
        <taxon>Bacillati</taxon>
        <taxon>Bacillota</taxon>
        <taxon>Bacilli</taxon>
        <taxon>Bacillales</taxon>
        <taxon>Bacillaceae</taxon>
        <taxon>Bacillus</taxon>
        <taxon>Bacillus cereus group</taxon>
    </lineage>
</organism>
<dbReference type="PANTHER" id="PTHR33777">
    <property type="entry name" value="UPF0045 PROTEIN ECM15"/>
    <property type="match status" value="1"/>
</dbReference>
<feature type="domain" description="Thiamine-binding protein" evidence="2">
    <location>
        <begin position="7"/>
        <end position="96"/>
    </location>
</feature>
<dbReference type="OrthoDB" id="5886358at2"/>
<evidence type="ECO:0000259" key="2">
    <source>
        <dbReference type="Pfam" id="PF01910"/>
    </source>
</evidence>
<dbReference type="Pfam" id="PF01910">
    <property type="entry name" value="Thiamine_BP"/>
    <property type="match status" value="1"/>
</dbReference>
<dbReference type="InterPro" id="IPR002767">
    <property type="entry name" value="Thiamine_BP"/>
</dbReference>
<sequence>MSQQVTMSFSVVPQAKTKDVYSVVDKAIEVVQQSGVRYEVGAMETTLEGELDVLLDVVKRAQQACVDAGAEEVVTSIKIHYRPSTGVTIDEKVWKYRDEYEKPEAI</sequence>